<dbReference type="InterPro" id="IPR001245">
    <property type="entry name" value="Ser-Thr/Tyr_kinase_cat_dom"/>
</dbReference>
<keyword evidence="9" id="KW-0325">Glycoprotein</keyword>
<evidence type="ECO:0000313" key="12">
    <source>
        <dbReference type="EMBL" id="KAL1226179.1"/>
    </source>
</evidence>
<dbReference type="Pfam" id="PF00560">
    <property type="entry name" value="LRR_1"/>
    <property type="match status" value="2"/>
</dbReference>
<keyword evidence="4 10" id="KW-0812">Transmembrane</keyword>
<evidence type="ECO:0000256" key="10">
    <source>
        <dbReference type="SAM" id="Phobius"/>
    </source>
</evidence>
<keyword evidence="7 10" id="KW-1133">Transmembrane helix</keyword>
<keyword evidence="13" id="KW-1185">Reference proteome</keyword>
<evidence type="ECO:0000256" key="1">
    <source>
        <dbReference type="ARBA" id="ARBA00004479"/>
    </source>
</evidence>
<dbReference type="InterPro" id="IPR000719">
    <property type="entry name" value="Prot_kinase_dom"/>
</dbReference>
<gene>
    <name evidence="12" type="ORF">V5N11_010026</name>
</gene>
<name>A0ABD1CA87_CARAN</name>
<reference evidence="12 13" key="1">
    <citation type="submission" date="2024-04" db="EMBL/GenBank/DDBJ databases">
        <title>Genome assembly C_amara_ONT_v2.</title>
        <authorList>
            <person name="Yant L."/>
            <person name="Moore C."/>
            <person name="Slenker M."/>
        </authorList>
    </citation>
    <scope>NUCLEOTIDE SEQUENCE [LARGE SCALE GENOMIC DNA]</scope>
    <source>
        <tissue evidence="12">Leaf</tissue>
    </source>
</reference>
<proteinExistence type="inferred from homology"/>
<dbReference type="InterPro" id="IPR011009">
    <property type="entry name" value="Kinase-like_dom_sf"/>
</dbReference>
<dbReference type="InterPro" id="IPR032675">
    <property type="entry name" value="LRR_dom_sf"/>
</dbReference>
<keyword evidence="8 10" id="KW-0472">Membrane</keyword>
<dbReference type="Gene3D" id="3.80.10.10">
    <property type="entry name" value="Ribonuclease Inhibitor"/>
    <property type="match status" value="1"/>
</dbReference>
<comment type="subcellular location">
    <subcellularLocation>
        <location evidence="1">Membrane</location>
        <topology evidence="1">Single-pass type I membrane protein</topology>
    </subcellularLocation>
</comment>
<comment type="caution">
    <text evidence="12">The sequence shown here is derived from an EMBL/GenBank/DDBJ whole genome shotgun (WGS) entry which is preliminary data.</text>
</comment>
<dbReference type="SUPFAM" id="SSF56112">
    <property type="entry name" value="Protein kinase-like (PK-like)"/>
    <property type="match status" value="1"/>
</dbReference>
<dbReference type="PANTHER" id="PTHR48010:SF14">
    <property type="entry name" value="PROTEIN KINASE DOMAIN-CONTAINING PROTEIN"/>
    <property type="match status" value="1"/>
</dbReference>
<dbReference type="InterPro" id="IPR050994">
    <property type="entry name" value="At_inactive_RLKs"/>
</dbReference>
<keyword evidence="5" id="KW-0732">Signal</keyword>
<protein>
    <submittedName>
        <fullName evidence="12">Inactive leucine-rich repeat receptor-like serine/threonine-protein kinase</fullName>
    </submittedName>
</protein>
<dbReference type="Pfam" id="PF13855">
    <property type="entry name" value="LRR_8"/>
    <property type="match status" value="1"/>
</dbReference>
<feature type="transmembrane region" description="Helical" evidence="10">
    <location>
        <begin position="196"/>
        <end position="217"/>
    </location>
</feature>
<comment type="similarity">
    <text evidence="2">Belongs to the RLP family.</text>
</comment>
<keyword evidence="6" id="KW-0677">Repeat</keyword>
<evidence type="ECO:0000313" key="13">
    <source>
        <dbReference type="Proteomes" id="UP001558713"/>
    </source>
</evidence>
<accession>A0ABD1CA87</accession>
<keyword evidence="3" id="KW-0433">Leucine-rich repeat</keyword>
<evidence type="ECO:0000256" key="6">
    <source>
        <dbReference type="ARBA" id="ARBA00022737"/>
    </source>
</evidence>
<evidence type="ECO:0000256" key="5">
    <source>
        <dbReference type="ARBA" id="ARBA00022729"/>
    </source>
</evidence>
<dbReference type="GO" id="GO:0016020">
    <property type="term" value="C:membrane"/>
    <property type="evidence" value="ECO:0007669"/>
    <property type="project" value="UniProtKB-SubCell"/>
</dbReference>
<feature type="domain" description="Protein kinase" evidence="11">
    <location>
        <begin position="239"/>
        <end position="546"/>
    </location>
</feature>
<evidence type="ECO:0000256" key="9">
    <source>
        <dbReference type="ARBA" id="ARBA00023180"/>
    </source>
</evidence>
<dbReference type="Proteomes" id="UP001558713">
    <property type="component" value="Unassembled WGS sequence"/>
</dbReference>
<dbReference type="PANTHER" id="PTHR48010">
    <property type="entry name" value="OS05G0588300 PROTEIN"/>
    <property type="match status" value="1"/>
</dbReference>
<evidence type="ECO:0000256" key="7">
    <source>
        <dbReference type="ARBA" id="ARBA00022989"/>
    </source>
</evidence>
<sequence>MQAPRYVPPGQASRATETAHVSLAFTYLLGVIPPGTISRLSELQILSLRSNGLQGPFPIDFLQLKKLKALSLSKNKLSGPLPSDYATLKNLTVLDLFSNQLNGCIPAGLANLTGLVSLNLAENSFSGEIPDLNLPSLRRLNFSNNYLSGTIPKSLERFGNSAVAGNNLVYENTSPPVVSPGEKEKENKGIYISEPAIIGIAVSACFVITVLIIICYVKRQRRQKTEAEKLKRVQELPSEKEVSKLGKDKNIEDMKEKTEVNSVMFFEGSNLAFSFEDLLTYKVALEDSKVIVVKRLKDVVVSRKDFKHQMEIVGNIRHENVAPLRAYVCYKEEKIMVYDYYSTGSLALLLHGKNGDEGHVSLDWETRLRFMIGVAKGLTKGLAHLNTQNLAHGNIKSSNVFMNSEGYGCLSETGLALLINRIVREDSSAISVRRYRAPEVIDTRRSTPESDIYGFGILILETLTGRSSLDDKKEEGKDLIVWVNSVLAKQWTGEVFDLELLKTLNIEAKLFQMLELGMSCATTKAPAKKRPAMMKVVETLEEIERN</sequence>
<dbReference type="SUPFAM" id="SSF52058">
    <property type="entry name" value="L domain-like"/>
    <property type="match status" value="1"/>
</dbReference>
<organism evidence="12 13">
    <name type="scientific">Cardamine amara subsp. amara</name>
    <dbReference type="NCBI Taxonomy" id="228776"/>
    <lineage>
        <taxon>Eukaryota</taxon>
        <taxon>Viridiplantae</taxon>
        <taxon>Streptophyta</taxon>
        <taxon>Embryophyta</taxon>
        <taxon>Tracheophyta</taxon>
        <taxon>Spermatophyta</taxon>
        <taxon>Magnoliopsida</taxon>
        <taxon>eudicotyledons</taxon>
        <taxon>Gunneridae</taxon>
        <taxon>Pentapetalae</taxon>
        <taxon>rosids</taxon>
        <taxon>malvids</taxon>
        <taxon>Brassicales</taxon>
        <taxon>Brassicaceae</taxon>
        <taxon>Cardamineae</taxon>
        <taxon>Cardamine</taxon>
    </lineage>
</organism>
<dbReference type="InterPro" id="IPR001611">
    <property type="entry name" value="Leu-rich_rpt"/>
</dbReference>
<evidence type="ECO:0000256" key="8">
    <source>
        <dbReference type="ARBA" id="ARBA00023136"/>
    </source>
</evidence>
<evidence type="ECO:0000259" key="11">
    <source>
        <dbReference type="PROSITE" id="PS50011"/>
    </source>
</evidence>
<dbReference type="Pfam" id="PF07714">
    <property type="entry name" value="PK_Tyr_Ser-Thr"/>
    <property type="match status" value="1"/>
</dbReference>
<dbReference type="FunFam" id="3.80.10.10:FF:000041">
    <property type="entry name" value="LRR receptor-like serine/threonine-protein kinase ERECTA"/>
    <property type="match status" value="1"/>
</dbReference>
<evidence type="ECO:0000256" key="3">
    <source>
        <dbReference type="ARBA" id="ARBA00022614"/>
    </source>
</evidence>
<dbReference type="Gene3D" id="3.30.200.20">
    <property type="entry name" value="Phosphorylase Kinase, domain 1"/>
    <property type="match status" value="1"/>
</dbReference>
<dbReference type="EMBL" id="JBANAX010000008">
    <property type="protein sequence ID" value="KAL1226179.1"/>
    <property type="molecule type" value="Genomic_DNA"/>
</dbReference>
<evidence type="ECO:0000256" key="4">
    <source>
        <dbReference type="ARBA" id="ARBA00022692"/>
    </source>
</evidence>
<dbReference type="Gene3D" id="1.10.510.10">
    <property type="entry name" value="Transferase(Phosphotransferase) domain 1"/>
    <property type="match status" value="1"/>
</dbReference>
<evidence type="ECO:0000256" key="2">
    <source>
        <dbReference type="ARBA" id="ARBA00009592"/>
    </source>
</evidence>
<dbReference type="PROSITE" id="PS50011">
    <property type="entry name" value="PROTEIN_KINASE_DOM"/>
    <property type="match status" value="1"/>
</dbReference>
<dbReference type="AlphaFoldDB" id="A0ABD1CA87"/>